<proteinExistence type="predicted"/>
<evidence type="ECO:0000313" key="1">
    <source>
        <dbReference type="EMBL" id="QDQ10110.1"/>
    </source>
</evidence>
<name>A0A516R393_STRST</name>
<dbReference type="Gene3D" id="3.30.750.24">
    <property type="entry name" value="STAS domain"/>
    <property type="match status" value="1"/>
</dbReference>
<evidence type="ECO:0008006" key="3">
    <source>
        <dbReference type="Google" id="ProtNLM"/>
    </source>
</evidence>
<dbReference type="InterPro" id="IPR036513">
    <property type="entry name" value="STAS_dom_sf"/>
</dbReference>
<dbReference type="Proteomes" id="UP000316806">
    <property type="component" value="Chromosome"/>
</dbReference>
<organism evidence="1 2">
    <name type="scientific">Streptomyces spectabilis</name>
    <dbReference type="NCBI Taxonomy" id="68270"/>
    <lineage>
        <taxon>Bacteria</taxon>
        <taxon>Bacillati</taxon>
        <taxon>Actinomycetota</taxon>
        <taxon>Actinomycetes</taxon>
        <taxon>Kitasatosporales</taxon>
        <taxon>Streptomycetaceae</taxon>
        <taxon>Streptomyces</taxon>
    </lineage>
</organism>
<evidence type="ECO:0000313" key="2">
    <source>
        <dbReference type="Proteomes" id="UP000316806"/>
    </source>
</evidence>
<dbReference type="RefSeq" id="WP_144001779.1">
    <property type="nucleotide sequence ID" value="NZ_CP040916.1"/>
</dbReference>
<accession>A0A516R393</accession>
<protein>
    <recommendedName>
        <fullName evidence="3">STAS domain-containing protein</fullName>
    </recommendedName>
</protein>
<dbReference type="EMBL" id="CP040916">
    <property type="protein sequence ID" value="QDQ10110.1"/>
    <property type="molecule type" value="Genomic_DNA"/>
</dbReference>
<sequence length="110" mass="12137">MRGYFADDLLLMMPTGTLAGVRLFGEVVSAHRAPLTVALTEQGRDSEEVTLDLTGVRCFANSALEILVALSRRLRPPQRLVVRAAPGLELRERLVAHGWDDIDTLRLIDA</sequence>
<dbReference type="SUPFAM" id="SSF52091">
    <property type="entry name" value="SpoIIaa-like"/>
    <property type="match status" value="1"/>
</dbReference>
<gene>
    <name evidence="1" type="ORF">FH965_05710</name>
</gene>
<dbReference type="AlphaFoldDB" id="A0A516R393"/>
<reference evidence="1 2" key="1">
    <citation type="journal article" date="2019" name="J. Ind. Microbiol. Biotechnol.">
        <title>The complete genomic sequence of Streptomyces spectabilis NRRL-2792 and identification of secondary metabolite biosynthetic gene clusters.</title>
        <authorList>
            <person name="Sinha A."/>
            <person name="Phillips-Salemka S."/>
            <person name="Niraula T.A."/>
            <person name="Short K.A."/>
            <person name="Niraula N.P."/>
        </authorList>
    </citation>
    <scope>NUCLEOTIDE SEQUENCE [LARGE SCALE GENOMIC DNA]</scope>
    <source>
        <strain evidence="1 2">NRRL 2792</strain>
    </source>
</reference>